<dbReference type="Pfam" id="PF02021">
    <property type="entry name" value="UPF0102"/>
    <property type="match status" value="1"/>
</dbReference>
<dbReference type="GO" id="GO:0003676">
    <property type="term" value="F:nucleic acid binding"/>
    <property type="evidence" value="ECO:0007669"/>
    <property type="project" value="InterPro"/>
</dbReference>
<proteinExistence type="predicted"/>
<gene>
    <name evidence="1" type="ORF">GALL_190800</name>
</gene>
<comment type="caution">
    <text evidence="1">The sequence shown here is derived from an EMBL/GenBank/DDBJ whole genome shotgun (WGS) entry which is preliminary data.</text>
</comment>
<dbReference type="SUPFAM" id="SSF52980">
    <property type="entry name" value="Restriction endonuclease-like"/>
    <property type="match status" value="1"/>
</dbReference>
<evidence type="ECO:0000313" key="1">
    <source>
        <dbReference type="EMBL" id="OIQ98838.1"/>
    </source>
</evidence>
<reference evidence="1" key="1">
    <citation type="submission" date="2016-10" db="EMBL/GenBank/DDBJ databases">
        <title>Sequence of Gallionella enrichment culture.</title>
        <authorList>
            <person name="Poehlein A."/>
            <person name="Muehling M."/>
            <person name="Daniel R."/>
        </authorList>
    </citation>
    <scope>NUCLEOTIDE SEQUENCE</scope>
</reference>
<dbReference type="PANTHER" id="PTHR34039:SF1">
    <property type="entry name" value="UPF0102 PROTEIN YRAN"/>
    <property type="match status" value="1"/>
</dbReference>
<dbReference type="EMBL" id="MLJW01000113">
    <property type="protein sequence ID" value="OIQ98838.1"/>
    <property type="molecule type" value="Genomic_DNA"/>
</dbReference>
<dbReference type="InterPro" id="IPR011856">
    <property type="entry name" value="tRNA_endonuc-like_dom_sf"/>
</dbReference>
<dbReference type="PANTHER" id="PTHR34039">
    <property type="entry name" value="UPF0102 PROTEIN YRAN"/>
    <property type="match status" value="1"/>
</dbReference>
<dbReference type="Gene3D" id="3.40.1350.10">
    <property type="match status" value="1"/>
</dbReference>
<dbReference type="InterPro" id="IPR011335">
    <property type="entry name" value="Restrct_endonuc-II-like"/>
</dbReference>
<accession>A0A1J5RS79</accession>
<organism evidence="1">
    <name type="scientific">mine drainage metagenome</name>
    <dbReference type="NCBI Taxonomy" id="410659"/>
    <lineage>
        <taxon>unclassified sequences</taxon>
        <taxon>metagenomes</taxon>
        <taxon>ecological metagenomes</taxon>
    </lineage>
</organism>
<sequence>MRKRTGFGAGRPSFWDGKVDKTRGKQTKMTLLMDWLRGLRVPLPLWQQGERAAGRLLSREKGYRIVARNWRSPDDRRDEIDLVCLDGEILVFVEVKTRFCGARVRGYLAAMRGRKRRALRRAAFAYLRALGAAGRPRAVRFDVVEVETVWGRLAAVRHFPNAPVFRRGSRVA</sequence>
<dbReference type="AlphaFoldDB" id="A0A1J5RS79"/>
<name>A0A1J5RS79_9ZZZZ</name>
<dbReference type="InterPro" id="IPR003509">
    <property type="entry name" value="UPF0102_YraN-like"/>
</dbReference>
<protein>
    <submittedName>
        <fullName evidence="1">Uncharacterized protein</fullName>
    </submittedName>
</protein>